<evidence type="ECO:0000256" key="1">
    <source>
        <dbReference type="SAM" id="MobiDB-lite"/>
    </source>
</evidence>
<organism evidence="4 5">
    <name type="scientific">Nocardioides zeae</name>
    <dbReference type="NCBI Taxonomy" id="1457234"/>
    <lineage>
        <taxon>Bacteria</taxon>
        <taxon>Bacillati</taxon>
        <taxon>Actinomycetota</taxon>
        <taxon>Actinomycetes</taxon>
        <taxon>Propionibacteriales</taxon>
        <taxon>Nocardioidaceae</taxon>
        <taxon>Nocardioides</taxon>
    </lineage>
</organism>
<keyword evidence="5" id="KW-1185">Reference proteome</keyword>
<dbReference type="GO" id="GO:0016020">
    <property type="term" value="C:membrane"/>
    <property type="evidence" value="ECO:0007669"/>
    <property type="project" value="InterPro"/>
</dbReference>
<keyword evidence="2" id="KW-0732">Signal</keyword>
<reference evidence="4 5" key="1">
    <citation type="journal article" date="2014" name="Int. J. Syst. Evol. Microbiol.">
        <title>Nocardioides zeae sp. nov., isolated from the stem of Zea mays.</title>
        <authorList>
            <person name="Glaeser S.P."/>
            <person name="McInroy J.A."/>
            <person name="Busse H.J."/>
            <person name="Kampfer P."/>
        </authorList>
    </citation>
    <scope>NUCLEOTIDE SEQUENCE [LARGE SCALE GENOMIC DNA]</scope>
    <source>
        <strain evidence="4 5">JCM 30728</strain>
    </source>
</reference>
<dbReference type="RefSeq" id="WP_163772269.1">
    <property type="nucleotide sequence ID" value="NZ_JAAGXA010000006.1"/>
</dbReference>
<evidence type="ECO:0000313" key="4">
    <source>
        <dbReference type="EMBL" id="NEN78735.1"/>
    </source>
</evidence>
<dbReference type="AlphaFoldDB" id="A0A6P0HM78"/>
<sequence length="166" mass="16396">MSSHSPARRWLVTAAAVATLSLTAACGVGQSSDESSSDGSSDAGSSSSSQESTGSSDASDGSGSESGSFTAGTYDAEGGYTSPGGQQSVGVEVTLDADGTVTDVEVTPEASDSTSERYQSQFAGGIADEVVGKRIDELDVSTVAGSSLTSGGFNDAIDDIISQARA</sequence>
<evidence type="ECO:0000313" key="5">
    <source>
        <dbReference type="Proteomes" id="UP000468687"/>
    </source>
</evidence>
<gene>
    <name evidence="4" type="ORF">G3T38_10635</name>
</gene>
<feature type="signal peptide" evidence="2">
    <location>
        <begin position="1"/>
        <end position="24"/>
    </location>
</feature>
<feature type="compositionally biased region" description="Low complexity" evidence="1">
    <location>
        <begin position="27"/>
        <end position="68"/>
    </location>
</feature>
<name>A0A6P0HM78_9ACTN</name>
<dbReference type="SMART" id="SM00900">
    <property type="entry name" value="FMN_bind"/>
    <property type="match status" value="1"/>
</dbReference>
<feature type="chain" id="PRO_5038819238" evidence="2">
    <location>
        <begin position="25"/>
        <end position="166"/>
    </location>
</feature>
<dbReference type="InterPro" id="IPR007329">
    <property type="entry name" value="FMN-bd"/>
</dbReference>
<evidence type="ECO:0000259" key="3">
    <source>
        <dbReference type="SMART" id="SM00900"/>
    </source>
</evidence>
<proteinExistence type="predicted"/>
<evidence type="ECO:0000256" key="2">
    <source>
        <dbReference type="SAM" id="SignalP"/>
    </source>
</evidence>
<feature type="domain" description="FMN-binding" evidence="3">
    <location>
        <begin position="85"/>
        <end position="164"/>
    </location>
</feature>
<feature type="compositionally biased region" description="Polar residues" evidence="1">
    <location>
        <begin position="110"/>
        <end position="121"/>
    </location>
</feature>
<comment type="caution">
    <text evidence="4">The sequence shown here is derived from an EMBL/GenBank/DDBJ whole genome shotgun (WGS) entry which is preliminary data.</text>
</comment>
<dbReference type="Pfam" id="PF04205">
    <property type="entry name" value="FMN_bind"/>
    <property type="match status" value="1"/>
</dbReference>
<feature type="region of interest" description="Disordered" evidence="1">
    <location>
        <begin position="27"/>
        <end position="121"/>
    </location>
</feature>
<dbReference type="EMBL" id="JAAGXA010000006">
    <property type="protein sequence ID" value="NEN78735.1"/>
    <property type="molecule type" value="Genomic_DNA"/>
</dbReference>
<dbReference type="Proteomes" id="UP000468687">
    <property type="component" value="Unassembled WGS sequence"/>
</dbReference>
<dbReference type="GO" id="GO:0010181">
    <property type="term" value="F:FMN binding"/>
    <property type="evidence" value="ECO:0007669"/>
    <property type="project" value="InterPro"/>
</dbReference>
<protein>
    <submittedName>
        <fullName evidence="4">FMN-binding protein</fullName>
    </submittedName>
</protein>
<accession>A0A6P0HM78</accession>